<dbReference type="STRING" id="650164.K5V8J0"/>
<feature type="repeat" description="ANK" evidence="1">
    <location>
        <begin position="162"/>
        <end position="194"/>
    </location>
</feature>
<keyword evidence="1" id="KW-0040">ANK repeat</keyword>
<feature type="compositionally biased region" description="Low complexity" evidence="2">
    <location>
        <begin position="262"/>
        <end position="281"/>
    </location>
</feature>
<proteinExistence type="predicted"/>
<dbReference type="InterPro" id="IPR002110">
    <property type="entry name" value="Ankyrin_rpt"/>
</dbReference>
<feature type="region of interest" description="Disordered" evidence="2">
    <location>
        <begin position="227"/>
        <end position="352"/>
    </location>
</feature>
<dbReference type="AlphaFoldDB" id="K5V8J0"/>
<protein>
    <submittedName>
        <fullName evidence="3">Uncharacterized protein</fullName>
    </submittedName>
</protein>
<dbReference type="PROSITE" id="PS50297">
    <property type="entry name" value="ANK_REP_REGION"/>
    <property type="match status" value="2"/>
</dbReference>
<dbReference type="Gene3D" id="1.25.40.20">
    <property type="entry name" value="Ankyrin repeat-containing domain"/>
    <property type="match status" value="3"/>
</dbReference>
<feature type="compositionally biased region" description="Basic residues" evidence="2">
    <location>
        <begin position="569"/>
        <end position="580"/>
    </location>
</feature>
<dbReference type="InterPro" id="IPR036770">
    <property type="entry name" value="Ankyrin_rpt-contain_sf"/>
</dbReference>
<dbReference type="PRINTS" id="PR01415">
    <property type="entry name" value="ANKYRIN"/>
</dbReference>
<reference evidence="3 4" key="1">
    <citation type="journal article" date="2012" name="BMC Genomics">
        <title>Comparative genomics of the white-rot fungi, Phanerochaete carnosa and P. chrysosporium, to elucidate the genetic basis of the distinct wood types they colonize.</title>
        <authorList>
            <person name="Suzuki H."/>
            <person name="MacDonald J."/>
            <person name="Syed K."/>
            <person name="Salamov A."/>
            <person name="Hori C."/>
            <person name="Aerts A."/>
            <person name="Henrissat B."/>
            <person name="Wiebenga A."/>
            <person name="vanKuyk P.A."/>
            <person name="Barry K."/>
            <person name="Lindquist E."/>
            <person name="LaButti K."/>
            <person name="Lapidus A."/>
            <person name="Lucas S."/>
            <person name="Coutinho P."/>
            <person name="Gong Y."/>
            <person name="Samejima M."/>
            <person name="Mahadevan R."/>
            <person name="Abou-Zaid M."/>
            <person name="de Vries R.P."/>
            <person name="Igarashi K."/>
            <person name="Yadav J.S."/>
            <person name="Grigoriev I.V."/>
            <person name="Master E.R."/>
        </authorList>
    </citation>
    <scope>NUCLEOTIDE SEQUENCE [LARGE SCALE GENOMIC DNA]</scope>
    <source>
        <strain evidence="3 4">HHB-10118-sp</strain>
    </source>
</reference>
<feature type="compositionally biased region" description="Low complexity" evidence="2">
    <location>
        <begin position="486"/>
        <end position="501"/>
    </location>
</feature>
<dbReference type="PANTHER" id="PTHR24118">
    <property type="entry name" value="POTE ANKYRIN DOMAIN"/>
    <property type="match status" value="1"/>
</dbReference>
<sequence length="591" mass="64232">MAEKDPTIRLRRAVKENNLFLVKRLAKRTDIRNPDPTHKRFTSLAWAAVLGHEETFEYLLSASHDDREVSRVSIQQDSENNTTLILLADARPPVSASVSTDHEFYGATLRMARLYYERYPDTLDWANSDGKTAMHMAAMRGNEELVRMLCDFGADIDLADNEGNTPLHYASAWGHVLIVQALIERGCQFNMRNNDGSTPSDYAYSVGIREVLQDTARVQVENNRKARKAAQAAAREAEWQGQVPPLTAARLSNGSIPRQSDGSIRMRSGSGTSRTTTTSDSGEYDSHSTPARSRPVPPAFSSLSPQRNGTPLPPPPHSPPHPSASSIGSNSILSIPSPTPALHGNLAPASITTTGLSPIANRMRERDMEAMEKYKLRNRSGSAATASTDAASQNDSAVSSGGRSKDDDATSLQSYMTVGSVAPRRLLRPSASAAQLRGTPQPLTSSSSSTASRQPDTRNRSGTDPDILHQQSFSPGITPPPRVEKTPASPATPTQTSTRPPLIKASNSRDSTKDAEFFGPSSEFAKFPPPPPGPALAERSHTPTLLSRRLPFLLSSHKHNEKSGEDKEKHHHHIFSHKRNSSANSVASRIT</sequence>
<dbReference type="KEGG" id="pco:PHACADRAFT_86933"/>
<dbReference type="SMART" id="SM00248">
    <property type="entry name" value="ANK"/>
    <property type="match status" value="3"/>
</dbReference>
<accession>K5V8J0</accession>
<dbReference type="HOGENOM" id="CLU_490946_0_0_1"/>
<feature type="compositionally biased region" description="Pro residues" evidence="2">
    <location>
        <begin position="311"/>
        <end position="322"/>
    </location>
</feature>
<dbReference type="SUPFAM" id="SSF48403">
    <property type="entry name" value="Ankyrin repeat"/>
    <property type="match status" value="1"/>
</dbReference>
<evidence type="ECO:0000313" key="3">
    <source>
        <dbReference type="EMBL" id="EKM59136.1"/>
    </source>
</evidence>
<dbReference type="Proteomes" id="UP000008370">
    <property type="component" value="Unassembled WGS sequence"/>
</dbReference>
<feature type="repeat" description="ANK" evidence="1">
    <location>
        <begin position="129"/>
        <end position="161"/>
    </location>
</feature>
<keyword evidence="4" id="KW-1185">Reference proteome</keyword>
<dbReference type="GeneID" id="18920559"/>
<feature type="compositionally biased region" description="Low complexity" evidence="2">
    <location>
        <begin position="542"/>
        <end position="555"/>
    </location>
</feature>
<name>K5V8J0_PHACS</name>
<dbReference type="PANTHER" id="PTHR24118:SF99">
    <property type="entry name" value="POTE ANKYRIN DOMAIN FAMILY MEMBER 3C-RELATED"/>
    <property type="match status" value="1"/>
</dbReference>
<evidence type="ECO:0000313" key="4">
    <source>
        <dbReference type="Proteomes" id="UP000008370"/>
    </source>
</evidence>
<dbReference type="EMBL" id="JH930469">
    <property type="protein sequence ID" value="EKM59136.1"/>
    <property type="molecule type" value="Genomic_DNA"/>
</dbReference>
<evidence type="ECO:0000256" key="2">
    <source>
        <dbReference type="SAM" id="MobiDB-lite"/>
    </source>
</evidence>
<dbReference type="Pfam" id="PF12796">
    <property type="entry name" value="Ank_2"/>
    <property type="match status" value="1"/>
</dbReference>
<feature type="compositionally biased region" description="Polar residues" evidence="2">
    <location>
        <begin position="581"/>
        <end position="591"/>
    </location>
</feature>
<dbReference type="OrthoDB" id="341259at2759"/>
<feature type="region of interest" description="Disordered" evidence="2">
    <location>
        <begin position="376"/>
        <end position="409"/>
    </location>
</feature>
<gene>
    <name evidence="3" type="ORF">PHACADRAFT_86933</name>
</gene>
<dbReference type="PROSITE" id="PS50088">
    <property type="entry name" value="ANK_REPEAT"/>
    <property type="match status" value="2"/>
</dbReference>
<organism evidence="3 4">
    <name type="scientific">Phanerochaete carnosa (strain HHB-10118-sp)</name>
    <name type="common">White-rot fungus</name>
    <name type="synonym">Peniophora carnosa</name>
    <dbReference type="NCBI Taxonomy" id="650164"/>
    <lineage>
        <taxon>Eukaryota</taxon>
        <taxon>Fungi</taxon>
        <taxon>Dikarya</taxon>
        <taxon>Basidiomycota</taxon>
        <taxon>Agaricomycotina</taxon>
        <taxon>Agaricomycetes</taxon>
        <taxon>Polyporales</taxon>
        <taxon>Phanerochaetaceae</taxon>
        <taxon>Phanerochaete</taxon>
    </lineage>
</organism>
<evidence type="ECO:0000256" key="1">
    <source>
        <dbReference type="PROSITE-ProRule" id="PRU00023"/>
    </source>
</evidence>
<feature type="compositionally biased region" description="Low complexity" evidence="2">
    <location>
        <begin position="323"/>
        <end position="336"/>
    </location>
</feature>
<dbReference type="RefSeq" id="XP_007391708.1">
    <property type="nucleotide sequence ID" value="XM_007391646.1"/>
</dbReference>
<feature type="compositionally biased region" description="Basic and acidic residues" evidence="2">
    <location>
        <begin position="455"/>
        <end position="467"/>
    </location>
</feature>
<dbReference type="InParanoid" id="K5V8J0"/>
<feature type="region of interest" description="Disordered" evidence="2">
    <location>
        <begin position="432"/>
        <end position="591"/>
    </location>
</feature>
<feature type="compositionally biased region" description="Polar residues" evidence="2">
    <location>
        <begin position="250"/>
        <end position="261"/>
    </location>
</feature>
<feature type="compositionally biased region" description="Low complexity" evidence="2">
    <location>
        <begin position="380"/>
        <end position="397"/>
    </location>
</feature>